<feature type="transmembrane region" description="Helical" evidence="1">
    <location>
        <begin position="173"/>
        <end position="192"/>
    </location>
</feature>
<feature type="transmembrane region" description="Helical" evidence="1">
    <location>
        <begin position="12"/>
        <end position="34"/>
    </location>
</feature>
<accession>A0A9D1M3Z8</accession>
<keyword evidence="1" id="KW-0472">Membrane</keyword>
<sequence length="223" mass="25775">MQTALNRFIEMLKWPAALFMLVTLPALFQSLSWFKFGQPKYLVMFAGFFIYFISRTMADASVKASMQIIAHELTHAFFAVLTLHKVKHIKAEGDDSGGSMSFEGEGNWLIIIAPYFFPLFAFFFMLAVPLFGQYANSLIMNGLMGYFIAYHVDTVASQIHEKQTDLPKVSYKFCFLFLPGANLWMIGMMLAFNSKLWLGVSQYHKLVFWLLERDWQYVKNVLF</sequence>
<gene>
    <name evidence="2" type="ORF">IAD20_05200</name>
</gene>
<dbReference type="EMBL" id="DVNC01000032">
    <property type="protein sequence ID" value="HIU53458.1"/>
    <property type="molecule type" value="Genomic_DNA"/>
</dbReference>
<name>A0A9D1M3Z8_9PROT</name>
<organism evidence="2 3">
    <name type="scientific">Candidatus Scatocola faecipullorum</name>
    <dbReference type="NCBI Taxonomy" id="2840917"/>
    <lineage>
        <taxon>Bacteria</taxon>
        <taxon>Pseudomonadati</taxon>
        <taxon>Pseudomonadota</taxon>
        <taxon>Alphaproteobacteria</taxon>
        <taxon>Rhodospirillales</taxon>
        <taxon>Rhodospirillaceae</taxon>
        <taxon>Rhodospirillaceae incertae sedis</taxon>
        <taxon>Candidatus Scatocola</taxon>
    </lineage>
</organism>
<dbReference type="AlphaFoldDB" id="A0A9D1M3Z8"/>
<keyword evidence="1" id="KW-1133">Transmembrane helix</keyword>
<reference evidence="2" key="2">
    <citation type="journal article" date="2021" name="PeerJ">
        <title>Extensive microbial diversity within the chicken gut microbiome revealed by metagenomics and culture.</title>
        <authorList>
            <person name="Gilroy R."/>
            <person name="Ravi A."/>
            <person name="Getino M."/>
            <person name="Pursley I."/>
            <person name="Horton D.L."/>
            <person name="Alikhan N.F."/>
            <person name="Baker D."/>
            <person name="Gharbi K."/>
            <person name="Hall N."/>
            <person name="Watson M."/>
            <person name="Adriaenssens E.M."/>
            <person name="Foster-Nyarko E."/>
            <person name="Jarju S."/>
            <person name="Secka A."/>
            <person name="Antonio M."/>
            <person name="Oren A."/>
            <person name="Chaudhuri R.R."/>
            <person name="La Ragione R."/>
            <person name="Hildebrand F."/>
            <person name="Pallen M.J."/>
        </authorList>
    </citation>
    <scope>NUCLEOTIDE SEQUENCE</scope>
    <source>
        <strain evidence="2">ChiW3-316</strain>
    </source>
</reference>
<comment type="caution">
    <text evidence="2">The sequence shown here is derived from an EMBL/GenBank/DDBJ whole genome shotgun (WGS) entry which is preliminary data.</text>
</comment>
<reference evidence="2" key="1">
    <citation type="submission" date="2020-10" db="EMBL/GenBank/DDBJ databases">
        <authorList>
            <person name="Gilroy R."/>
        </authorList>
    </citation>
    <scope>NUCLEOTIDE SEQUENCE</scope>
    <source>
        <strain evidence="2">ChiW3-316</strain>
    </source>
</reference>
<dbReference type="Proteomes" id="UP000824107">
    <property type="component" value="Unassembled WGS sequence"/>
</dbReference>
<dbReference type="Pfam" id="PF13398">
    <property type="entry name" value="Peptidase_M50B"/>
    <property type="match status" value="1"/>
</dbReference>
<dbReference type="InterPro" id="IPR049500">
    <property type="entry name" value="Peptidase_M50B-like"/>
</dbReference>
<feature type="transmembrane region" description="Helical" evidence="1">
    <location>
        <begin position="134"/>
        <end position="152"/>
    </location>
</feature>
<evidence type="ECO:0000313" key="2">
    <source>
        <dbReference type="EMBL" id="HIU53458.1"/>
    </source>
</evidence>
<feature type="transmembrane region" description="Helical" evidence="1">
    <location>
        <begin position="108"/>
        <end position="128"/>
    </location>
</feature>
<proteinExistence type="predicted"/>
<protein>
    <submittedName>
        <fullName evidence="2">M50 family metallopeptidase</fullName>
    </submittedName>
</protein>
<keyword evidence="1" id="KW-0812">Transmembrane</keyword>
<evidence type="ECO:0000256" key="1">
    <source>
        <dbReference type="SAM" id="Phobius"/>
    </source>
</evidence>
<evidence type="ECO:0000313" key="3">
    <source>
        <dbReference type="Proteomes" id="UP000824107"/>
    </source>
</evidence>
<feature type="transmembrane region" description="Helical" evidence="1">
    <location>
        <begin position="40"/>
        <end position="58"/>
    </location>
</feature>